<evidence type="ECO:0000313" key="2">
    <source>
        <dbReference type="EMBL" id="RDX84392.1"/>
    </source>
</evidence>
<dbReference type="GO" id="GO:0009733">
    <property type="term" value="P:response to auxin"/>
    <property type="evidence" value="ECO:0007669"/>
    <property type="project" value="InterPro"/>
</dbReference>
<keyword evidence="3" id="KW-1185">Reference proteome</keyword>
<dbReference type="Proteomes" id="UP000257109">
    <property type="component" value="Unassembled WGS sequence"/>
</dbReference>
<evidence type="ECO:0000256" key="1">
    <source>
        <dbReference type="ARBA" id="ARBA00006974"/>
    </source>
</evidence>
<proteinExistence type="inferred from homology"/>
<name>A0A371G1H3_MUCPR</name>
<protein>
    <submittedName>
        <fullName evidence="2">Uncharacterized protein</fullName>
    </submittedName>
</protein>
<organism evidence="2 3">
    <name type="scientific">Mucuna pruriens</name>
    <name type="common">Velvet bean</name>
    <name type="synonym">Dolichos pruriens</name>
    <dbReference type="NCBI Taxonomy" id="157652"/>
    <lineage>
        <taxon>Eukaryota</taxon>
        <taxon>Viridiplantae</taxon>
        <taxon>Streptophyta</taxon>
        <taxon>Embryophyta</taxon>
        <taxon>Tracheophyta</taxon>
        <taxon>Spermatophyta</taxon>
        <taxon>Magnoliopsida</taxon>
        <taxon>eudicotyledons</taxon>
        <taxon>Gunneridae</taxon>
        <taxon>Pentapetalae</taxon>
        <taxon>rosids</taxon>
        <taxon>fabids</taxon>
        <taxon>Fabales</taxon>
        <taxon>Fabaceae</taxon>
        <taxon>Papilionoideae</taxon>
        <taxon>50 kb inversion clade</taxon>
        <taxon>NPAAA clade</taxon>
        <taxon>indigoferoid/millettioid clade</taxon>
        <taxon>Phaseoleae</taxon>
        <taxon>Mucuna</taxon>
    </lineage>
</organism>
<feature type="non-terminal residue" evidence="2">
    <location>
        <position position="1"/>
    </location>
</feature>
<comment type="caution">
    <text evidence="2">The sequence shown here is derived from an EMBL/GenBank/DDBJ whole genome shotgun (WGS) entry which is preliminary data.</text>
</comment>
<dbReference type="AlphaFoldDB" id="A0A371G1H3"/>
<dbReference type="InterPro" id="IPR003676">
    <property type="entry name" value="SAUR_fam"/>
</dbReference>
<comment type="similarity">
    <text evidence="1">Belongs to the ARG7 family.</text>
</comment>
<sequence>MEEGGSRRGHVPVLVGEREEDMEKIWVTIKAIQHLTIVELLDQSLKEYGHQKGLLKIKYDVNKFKAILHNVSKKHKSVHAISEPARLKGGRLSEINGSYSWNFGVGGFDLVVALSHRVSKTT</sequence>
<dbReference type="OrthoDB" id="838391at2759"/>
<gene>
    <name evidence="2" type="ORF">CR513_34562</name>
</gene>
<evidence type="ECO:0000313" key="3">
    <source>
        <dbReference type="Proteomes" id="UP000257109"/>
    </source>
</evidence>
<dbReference type="Pfam" id="PF02519">
    <property type="entry name" value="Auxin_inducible"/>
    <property type="match status" value="1"/>
</dbReference>
<accession>A0A371G1H3</accession>
<reference evidence="2" key="1">
    <citation type="submission" date="2018-05" db="EMBL/GenBank/DDBJ databases">
        <title>Draft genome of Mucuna pruriens seed.</title>
        <authorList>
            <person name="Nnadi N.E."/>
            <person name="Vos R."/>
            <person name="Hasami M.H."/>
            <person name="Devisetty U.K."/>
            <person name="Aguiy J.C."/>
        </authorList>
    </citation>
    <scope>NUCLEOTIDE SEQUENCE [LARGE SCALE GENOMIC DNA]</scope>
    <source>
        <strain evidence="2">JCA_2017</strain>
    </source>
</reference>
<dbReference type="EMBL" id="QJKJ01007061">
    <property type="protein sequence ID" value="RDX84392.1"/>
    <property type="molecule type" value="Genomic_DNA"/>
</dbReference>